<evidence type="ECO:0000256" key="3">
    <source>
        <dbReference type="ARBA" id="ARBA00022598"/>
    </source>
</evidence>
<evidence type="ECO:0000256" key="7">
    <source>
        <dbReference type="ARBA" id="ARBA00023146"/>
    </source>
</evidence>
<dbReference type="SUPFAM" id="SSF50249">
    <property type="entry name" value="Nucleic acid-binding proteins"/>
    <property type="match status" value="1"/>
</dbReference>
<comment type="caution">
    <text evidence="11">The sequence shown here is derived from an EMBL/GenBank/DDBJ whole genome shotgun (WGS) entry which is preliminary data.</text>
</comment>
<dbReference type="Pfam" id="PF01336">
    <property type="entry name" value="tRNA_anti-codon"/>
    <property type="match status" value="1"/>
</dbReference>
<evidence type="ECO:0000259" key="10">
    <source>
        <dbReference type="PROSITE" id="PS50862"/>
    </source>
</evidence>
<keyword evidence="3" id="KW-0436">Ligase</keyword>
<keyword evidence="7" id="KW-0030">Aminoacyl-tRNA synthetase</keyword>
<dbReference type="PRINTS" id="PR01042">
    <property type="entry name" value="TRNASYNTHASP"/>
</dbReference>
<evidence type="ECO:0000256" key="2">
    <source>
        <dbReference type="ARBA" id="ARBA00012816"/>
    </source>
</evidence>
<dbReference type="GO" id="GO:0005524">
    <property type="term" value="F:ATP binding"/>
    <property type="evidence" value="ECO:0007669"/>
    <property type="project" value="UniProtKB-KW"/>
</dbReference>
<organism evidence="11 12">
    <name type="scientific">Candolleomyces eurysporus</name>
    <dbReference type="NCBI Taxonomy" id="2828524"/>
    <lineage>
        <taxon>Eukaryota</taxon>
        <taxon>Fungi</taxon>
        <taxon>Dikarya</taxon>
        <taxon>Basidiomycota</taxon>
        <taxon>Agaricomycotina</taxon>
        <taxon>Agaricomycetes</taxon>
        <taxon>Agaricomycetidae</taxon>
        <taxon>Agaricales</taxon>
        <taxon>Agaricineae</taxon>
        <taxon>Psathyrellaceae</taxon>
        <taxon>Candolleomyces</taxon>
    </lineage>
</organism>
<dbReference type="Gene3D" id="2.40.50.140">
    <property type="entry name" value="Nucleic acid-binding proteins"/>
    <property type="match status" value="1"/>
</dbReference>
<evidence type="ECO:0000256" key="6">
    <source>
        <dbReference type="ARBA" id="ARBA00022917"/>
    </source>
</evidence>
<dbReference type="InterPro" id="IPR012340">
    <property type="entry name" value="NA-bd_OB-fold"/>
</dbReference>
<dbReference type="FunFam" id="3.30.930.10:FF:000016">
    <property type="entry name" value="Asparagine--tRNA ligase"/>
    <property type="match status" value="1"/>
</dbReference>
<evidence type="ECO:0000313" key="12">
    <source>
        <dbReference type="Proteomes" id="UP001140091"/>
    </source>
</evidence>
<dbReference type="GO" id="GO:0006421">
    <property type="term" value="P:asparaginyl-tRNA aminoacylation"/>
    <property type="evidence" value="ECO:0007669"/>
    <property type="project" value="InterPro"/>
</dbReference>
<comment type="similarity">
    <text evidence="1">Belongs to the class-II aminoacyl-tRNA synthetase family.</text>
</comment>
<dbReference type="OrthoDB" id="1931232at2759"/>
<dbReference type="InterPro" id="IPR004364">
    <property type="entry name" value="Aa-tRNA-synt_II"/>
</dbReference>
<proteinExistence type="inferred from homology"/>
<keyword evidence="5" id="KW-0067">ATP-binding</keyword>
<name>A0A9W8JUC2_9AGAR</name>
<dbReference type="GO" id="GO:0004816">
    <property type="term" value="F:asparagine-tRNA ligase activity"/>
    <property type="evidence" value="ECO:0007669"/>
    <property type="project" value="UniProtKB-EC"/>
</dbReference>
<dbReference type="GO" id="GO:0005739">
    <property type="term" value="C:mitochondrion"/>
    <property type="evidence" value="ECO:0007669"/>
    <property type="project" value="TreeGrafter"/>
</dbReference>
<dbReference type="Gene3D" id="3.30.930.10">
    <property type="entry name" value="Bira Bifunctional Protein, Domain 2"/>
    <property type="match status" value="1"/>
</dbReference>
<dbReference type="PANTHER" id="PTHR22594:SF34">
    <property type="entry name" value="ASPARAGINE--TRNA LIGASE, MITOCHONDRIAL-RELATED"/>
    <property type="match status" value="1"/>
</dbReference>
<accession>A0A9W8JUC2</accession>
<feature type="domain" description="Aminoacyl-transfer RNA synthetases class-II family profile" evidence="10">
    <location>
        <begin position="417"/>
        <end position="741"/>
    </location>
</feature>
<dbReference type="NCBIfam" id="NF003037">
    <property type="entry name" value="PRK03932.1"/>
    <property type="match status" value="1"/>
</dbReference>
<gene>
    <name evidence="11" type="ORF">H1R20_g199</name>
</gene>
<dbReference type="InterPro" id="IPR006195">
    <property type="entry name" value="aa-tRNA-synth_II"/>
</dbReference>
<keyword evidence="6" id="KW-0648">Protein biosynthesis</keyword>
<dbReference type="InterPro" id="IPR002312">
    <property type="entry name" value="Asp/Asn-tRNA-synth_IIb"/>
</dbReference>
<evidence type="ECO:0000256" key="4">
    <source>
        <dbReference type="ARBA" id="ARBA00022741"/>
    </source>
</evidence>
<dbReference type="PANTHER" id="PTHR22594">
    <property type="entry name" value="ASPARTYL/LYSYL-TRNA SYNTHETASE"/>
    <property type="match status" value="1"/>
</dbReference>
<evidence type="ECO:0000313" key="11">
    <source>
        <dbReference type="EMBL" id="KAJ2936895.1"/>
    </source>
</evidence>
<dbReference type="SUPFAM" id="SSF56112">
    <property type="entry name" value="Protein kinase-like (PK-like)"/>
    <property type="match status" value="1"/>
</dbReference>
<dbReference type="InterPro" id="IPR004522">
    <property type="entry name" value="Asn-tRNA-ligase"/>
</dbReference>
<protein>
    <recommendedName>
        <fullName evidence="9">Asparagine--tRNA ligase, mitochondrial</fullName>
        <ecNumber evidence="2">6.1.1.22</ecNumber>
    </recommendedName>
    <alternativeName>
        <fullName evidence="8">Asparaginyl-tRNA synthetase</fullName>
    </alternativeName>
</protein>
<dbReference type="PROSITE" id="PS50862">
    <property type="entry name" value="AA_TRNA_LIGASE_II"/>
    <property type="match status" value="1"/>
</dbReference>
<evidence type="ECO:0000256" key="9">
    <source>
        <dbReference type="ARBA" id="ARBA00068798"/>
    </source>
</evidence>
<dbReference type="Pfam" id="PF00152">
    <property type="entry name" value="tRNA-synt_2"/>
    <property type="match status" value="1"/>
</dbReference>
<reference evidence="11" key="1">
    <citation type="submission" date="2022-06" db="EMBL/GenBank/DDBJ databases">
        <title>Genome Sequence of Candolleomyces eurysporus.</title>
        <authorList>
            <person name="Buettner E."/>
        </authorList>
    </citation>
    <scope>NUCLEOTIDE SEQUENCE</scope>
    <source>
        <strain evidence="11">VTCC 930004</strain>
    </source>
</reference>
<feature type="non-terminal residue" evidence="11">
    <location>
        <position position="1"/>
    </location>
</feature>
<keyword evidence="12" id="KW-1185">Reference proteome</keyword>
<dbReference type="InterPro" id="IPR004365">
    <property type="entry name" value="NA-bd_OB_tRNA"/>
</dbReference>
<sequence length="751" mass="83436">MAFQPPAPKALSWNCDPIIAQCKSHGHRNCHVVDPSGARPAAFIKRCGPSLESEASTQRYLFQLSRSGANAPLVPQVYDVFCDSTGYTYLVMEDIPFPTFNAWIKEDGISDAERSERTAIAMEKIADTISLLLGCPLPADLDKMGPVGEGYIQMHPFFGMEEAPLKFVNPLALEKYANEAISRLPGRPTYKVDIKDEQLIFCHSDISFDNFLYDSSSGRVWMIDLKSVNILPTSFFSLSLHQHRCHDKLVQAVAERLRFPVSEQLELLGMARMIVIQSGVRSFANAPVNTDTTTTVSGWIKSIRKQKNVSFAVVTDGSSDQGLQAVLLKNKAQDEEDSILKKLTNGAAVRLTGKLVESPGSGQSHELVVDEKQPDSIVVLGECDPETYPIQKKALTNEYLRDNAHLRARTSQIAAMLRLRDNLTHRIGSWFSSQGFVAANTPILTGNDAEGAGEAFRLALMDLAHPAAESPSPTTSEEFFSHPAFLTVSHQLHLEALATALSRVYTLSPCFRAEPSATRRHLAEFWMLEAEWAFLEQGNDVRGVCRFVEAMLRNVAGSLVTNDSDMECLWKGNSNPGNLESLQKTFGQKDWWTCMTYTEAVKELEGAGVKFEYAPKWGKALQSEHERWLAETLVKGPVFVTDYPVDLKPFYMRLNDDGKTVACFDLLVPHIGELVGGSVREERIDILRENMSKAGLVEGGAYQWYEDLRKYGGAPHAGFGMGFERLVGWVGGIENIRECVPMPRWSGRLLL</sequence>
<dbReference type="EMBL" id="JANBPK010000012">
    <property type="protein sequence ID" value="KAJ2936895.1"/>
    <property type="molecule type" value="Genomic_DNA"/>
</dbReference>
<dbReference type="InterPro" id="IPR011009">
    <property type="entry name" value="Kinase-like_dom_sf"/>
</dbReference>
<evidence type="ECO:0000256" key="5">
    <source>
        <dbReference type="ARBA" id="ARBA00022840"/>
    </source>
</evidence>
<dbReference type="CDD" id="cd04318">
    <property type="entry name" value="EcAsnRS_like_N"/>
    <property type="match status" value="1"/>
</dbReference>
<keyword evidence="4" id="KW-0547">Nucleotide-binding</keyword>
<dbReference type="Proteomes" id="UP001140091">
    <property type="component" value="Unassembled WGS sequence"/>
</dbReference>
<evidence type="ECO:0000256" key="1">
    <source>
        <dbReference type="ARBA" id="ARBA00008226"/>
    </source>
</evidence>
<dbReference type="EC" id="6.1.1.22" evidence="2"/>
<dbReference type="AlphaFoldDB" id="A0A9W8JUC2"/>
<dbReference type="SUPFAM" id="SSF55681">
    <property type="entry name" value="Class II aaRS and biotin synthetases"/>
    <property type="match status" value="1"/>
</dbReference>
<evidence type="ECO:0000256" key="8">
    <source>
        <dbReference type="ARBA" id="ARBA00029886"/>
    </source>
</evidence>
<dbReference type="InterPro" id="IPR045864">
    <property type="entry name" value="aa-tRNA-synth_II/BPL/LPL"/>
</dbReference>
<dbReference type="GO" id="GO:0003676">
    <property type="term" value="F:nucleic acid binding"/>
    <property type="evidence" value="ECO:0007669"/>
    <property type="project" value="InterPro"/>
</dbReference>
<dbReference type="NCBIfam" id="TIGR00457">
    <property type="entry name" value="asnS"/>
    <property type="match status" value="1"/>
</dbReference>